<dbReference type="AlphaFoldDB" id="A0AAV0SZA4"/>
<evidence type="ECO:0000313" key="1">
    <source>
        <dbReference type="EMBL" id="CAI5711442.1"/>
    </source>
</evidence>
<sequence length="101" mass="12173">MAEFFRFLTSRSVYLVLLVDRLRQGNMYVLEVTKDDFLIVYESCAKMVLSDLNIQDIRLILNVIKDPRLKFDQEVADDNPKRVFYTVKEMVRRETQKRERH</sequence>
<name>A0AAV0SZA4_HYABA</name>
<evidence type="ECO:0000313" key="2">
    <source>
        <dbReference type="Proteomes" id="UP001162031"/>
    </source>
</evidence>
<gene>
    <name evidence="1" type="ORF">HBR001_LOCUS662</name>
</gene>
<dbReference type="Proteomes" id="UP001162031">
    <property type="component" value="Unassembled WGS sequence"/>
</dbReference>
<accession>A0AAV0SZA4</accession>
<keyword evidence="2" id="KW-1185">Reference proteome</keyword>
<dbReference type="EMBL" id="CANTFL010000081">
    <property type="protein sequence ID" value="CAI5711442.1"/>
    <property type="molecule type" value="Genomic_DNA"/>
</dbReference>
<protein>
    <submittedName>
        <fullName evidence="1">Uncharacterized protein</fullName>
    </submittedName>
</protein>
<proteinExistence type="predicted"/>
<organism evidence="1 2">
    <name type="scientific">Hyaloperonospora brassicae</name>
    <name type="common">Brassica downy mildew</name>
    <name type="synonym">Peronospora brassicae</name>
    <dbReference type="NCBI Taxonomy" id="162125"/>
    <lineage>
        <taxon>Eukaryota</taxon>
        <taxon>Sar</taxon>
        <taxon>Stramenopiles</taxon>
        <taxon>Oomycota</taxon>
        <taxon>Peronosporomycetes</taxon>
        <taxon>Peronosporales</taxon>
        <taxon>Peronosporaceae</taxon>
        <taxon>Hyaloperonospora</taxon>
    </lineage>
</organism>
<comment type="caution">
    <text evidence="1">The sequence shown here is derived from an EMBL/GenBank/DDBJ whole genome shotgun (WGS) entry which is preliminary data.</text>
</comment>
<reference evidence="1" key="1">
    <citation type="submission" date="2022-12" db="EMBL/GenBank/DDBJ databases">
        <authorList>
            <person name="Webb A."/>
        </authorList>
    </citation>
    <scope>NUCLEOTIDE SEQUENCE</scope>
    <source>
        <strain evidence="1">Hp1</strain>
    </source>
</reference>